<evidence type="ECO:0000256" key="4">
    <source>
        <dbReference type="ARBA" id="ARBA00022960"/>
    </source>
</evidence>
<dbReference type="PROSITE" id="PS52029">
    <property type="entry name" value="LD_TPASE"/>
    <property type="match status" value="1"/>
</dbReference>
<keyword evidence="11" id="KW-1185">Reference proteome</keyword>
<evidence type="ECO:0000256" key="7">
    <source>
        <dbReference type="PROSITE-ProRule" id="PRU01373"/>
    </source>
</evidence>
<evidence type="ECO:0000256" key="2">
    <source>
        <dbReference type="ARBA" id="ARBA00005992"/>
    </source>
</evidence>
<dbReference type="SUPFAM" id="SSF141523">
    <property type="entry name" value="L,D-transpeptidase catalytic domain-like"/>
    <property type="match status" value="1"/>
</dbReference>
<sequence length="180" mass="19690">MMRIRLLLPVLLLASLSAFAEPWALVDTGAQTLTVFSTSGVALLTVDHVALGSGGVSDVHYRGDNTTPRGHYRIRAIRKSHRFVTFYELDYPLTAQAEQAFRDGRLSAATRDLIVAQNDASQRAVQRSILGGWIGIHGVGLGNLDIHRSFNWTDGCVALDNDALAAFGEWADVGMRIEIR</sequence>
<evidence type="ECO:0000256" key="6">
    <source>
        <dbReference type="ARBA" id="ARBA00023316"/>
    </source>
</evidence>
<dbReference type="RefSeq" id="WP_203539513.1">
    <property type="nucleotide sequence ID" value="NZ_JAESND010000009.1"/>
</dbReference>
<feature type="active site" description="Nucleophile" evidence="7">
    <location>
        <position position="156"/>
    </location>
</feature>
<dbReference type="InterPro" id="IPR038063">
    <property type="entry name" value="Transpep_catalytic_dom"/>
</dbReference>
<evidence type="ECO:0000313" key="11">
    <source>
        <dbReference type="Proteomes" id="UP000809431"/>
    </source>
</evidence>
<keyword evidence="4 7" id="KW-0133">Cell shape</keyword>
<dbReference type="Pfam" id="PF03734">
    <property type="entry name" value="YkuD"/>
    <property type="match status" value="1"/>
</dbReference>
<keyword evidence="3" id="KW-0808">Transferase</keyword>
<keyword evidence="6 7" id="KW-0961">Cell wall biogenesis/degradation</keyword>
<feature type="domain" description="L,D-TPase catalytic" evidence="9">
    <location>
        <begin position="22"/>
        <end position="180"/>
    </location>
</feature>
<evidence type="ECO:0000256" key="5">
    <source>
        <dbReference type="ARBA" id="ARBA00022984"/>
    </source>
</evidence>
<name>A0ABS2BQP9_9NEIS</name>
<evidence type="ECO:0000259" key="9">
    <source>
        <dbReference type="PROSITE" id="PS52029"/>
    </source>
</evidence>
<feature type="signal peptide" evidence="8">
    <location>
        <begin position="1"/>
        <end position="20"/>
    </location>
</feature>
<accession>A0ABS2BQP9</accession>
<dbReference type="Gene3D" id="2.40.440.10">
    <property type="entry name" value="L,D-transpeptidase catalytic domain-like"/>
    <property type="match status" value="1"/>
</dbReference>
<proteinExistence type="inferred from homology"/>
<dbReference type="CDD" id="cd16913">
    <property type="entry name" value="YkuD_like"/>
    <property type="match status" value="1"/>
</dbReference>
<feature type="active site" description="Proton donor/acceptor" evidence="7">
    <location>
        <position position="137"/>
    </location>
</feature>
<feature type="chain" id="PRO_5046737981" evidence="8">
    <location>
        <begin position="21"/>
        <end position="180"/>
    </location>
</feature>
<protein>
    <submittedName>
        <fullName evidence="10">L,D-transpeptidase</fullName>
    </submittedName>
</protein>
<evidence type="ECO:0000256" key="8">
    <source>
        <dbReference type="SAM" id="SignalP"/>
    </source>
</evidence>
<gene>
    <name evidence="10" type="ORF">JMJ54_15760</name>
</gene>
<dbReference type="InterPro" id="IPR005490">
    <property type="entry name" value="LD_TPept_cat_dom"/>
</dbReference>
<evidence type="ECO:0000313" key="10">
    <source>
        <dbReference type="EMBL" id="MBM3117291.1"/>
    </source>
</evidence>
<dbReference type="Proteomes" id="UP000809431">
    <property type="component" value="Unassembled WGS sequence"/>
</dbReference>
<keyword evidence="5 7" id="KW-0573">Peptidoglycan synthesis</keyword>
<organism evidence="10 11">
    <name type="scientific">Jeongeupia naejangsanensis</name>
    <dbReference type="NCBI Taxonomy" id="613195"/>
    <lineage>
        <taxon>Bacteria</taxon>
        <taxon>Pseudomonadati</taxon>
        <taxon>Pseudomonadota</taxon>
        <taxon>Betaproteobacteria</taxon>
        <taxon>Neisseriales</taxon>
        <taxon>Chitinibacteraceae</taxon>
        <taxon>Jeongeupia</taxon>
    </lineage>
</organism>
<reference evidence="10 11" key="1">
    <citation type="submission" date="2021-01" db="EMBL/GenBank/DDBJ databases">
        <title>Draft Genome Sequence and Polyhydroxyalkanoate Biosynthetic Potential of Jeongeupia naejangsanensis Type Strain DSM 24253.</title>
        <authorList>
            <person name="Turrini P."/>
            <person name="Artuso I."/>
            <person name="Lugli G.A."/>
            <person name="Frangipani E."/>
            <person name="Ventura M."/>
            <person name="Visca P."/>
        </authorList>
    </citation>
    <scope>NUCLEOTIDE SEQUENCE [LARGE SCALE GENOMIC DNA]</scope>
    <source>
        <strain evidence="10 11">DSM 24253</strain>
    </source>
</reference>
<comment type="pathway">
    <text evidence="1 7">Cell wall biogenesis; peptidoglycan biosynthesis.</text>
</comment>
<comment type="similarity">
    <text evidence="2">Belongs to the YkuD family.</text>
</comment>
<evidence type="ECO:0000256" key="1">
    <source>
        <dbReference type="ARBA" id="ARBA00004752"/>
    </source>
</evidence>
<keyword evidence="8" id="KW-0732">Signal</keyword>
<dbReference type="EMBL" id="JAESND010000009">
    <property type="protein sequence ID" value="MBM3117291.1"/>
    <property type="molecule type" value="Genomic_DNA"/>
</dbReference>
<evidence type="ECO:0000256" key="3">
    <source>
        <dbReference type="ARBA" id="ARBA00022679"/>
    </source>
</evidence>
<comment type="caution">
    <text evidence="10">The sequence shown here is derived from an EMBL/GenBank/DDBJ whole genome shotgun (WGS) entry which is preliminary data.</text>
</comment>